<feature type="transmembrane region" description="Helical" evidence="5">
    <location>
        <begin position="36"/>
        <end position="57"/>
    </location>
</feature>
<name>A0ABN9VK11_9DINO</name>
<keyword evidence="4 5" id="KW-0472">Membrane</keyword>
<evidence type="ECO:0008006" key="8">
    <source>
        <dbReference type="Google" id="ProtNLM"/>
    </source>
</evidence>
<gene>
    <name evidence="6" type="ORF">PCOR1329_LOCUS58682</name>
</gene>
<evidence type="ECO:0000256" key="2">
    <source>
        <dbReference type="ARBA" id="ARBA00022692"/>
    </source>
</evidence>
<organism evidence="6 7">
    <name type="scientific">Prorocentrum cordatum</name>
    <dbReference type="NCBI Taxonomy" id="2364126"/>
    <lineage>
        <taxon>Eukaryota</taxon>
        <taxon>Sar</taxon>
        <taxon>Alveolata</taxon>
        <taxon>Dinophyceae</taxon>
        <taxon>Prorocentrales</taxon>
        <taxon>Prorocentraceae</taxon>
        <taxon>Prorocentrum</taxon>
    </lineage>
</organism>
<keyword evidence="3 5" id="KW-1133">Transmembrane helix</keyword>
<protein>
    <recommendedName>
        <fullName evidence="8">Sugar phosphate transporter domain-containing protein</fullName>
    </recommendedName>
</protein>
<reference evidence="6" key="1">
    <citation type="submission" date="2023-10" db="EMBL/GenBank/DDBJ databases">
        <authorList>
            <person name="Chen Y."/>
            <person name="Shah S."/>
            <person name="Dougan E. K."/>
            <person name="Thang M."/>
            <person name="Chan C."/>
        </authorList>
    </citation>
    <scope>NUCLEOTIDE SEQUENCE [LARGE SCALE GENOMIC DNA]</scope>
</reference>
<feature type="non-terminal residue" evidence="6">
    <location>
        <position position="1"/>
    </location>
</feature>
<dbReference type="Proteomes" id="UP001189429">
    <property type="component" value="Unassembled WGS sequence"/>
</dbReference>
<feature type="transmembrane region" description="Helical" evidence="5">
    <location>
        <begin position="134"/>
        <end position="151"/>
    </location>
</feature>
<dbReference type="InterPro" id="IPR037185">
    <property type="entry name" value="EmrE-like"/>
</dbReference>
<evidence type="ECO:0000256" key="3">
    <source>
        <dbReference type="ARBA" id="ARBA00022989"/>
    </source>
</evidence>
<feature type="transmembrane region" description="Helical" evidence="5">
    <location>
        <begin position="92"/>
        <end position="114"/>
    </location>
</feature>
<feature type="transmembrane region" description="Helical" evidence="5">
    <location>
        <begin position="229"/>
        <end position="251"/>
    </location>
</feature>
<evidence type="ECO:0000256" key="5">
    <source>
        <dbReference type="SAM" id="Phobius"/>
    </source>
</evidence>
<evidence type="ECO:0000313" key="6">
    <source>
        <dbReference type="EMBL" id="CAK0873474.1"/>
    </source>
</evidence>
<feature type="transmembrane region" description="Helical" evidence="5">
    <location>
        <begin position="157"/>
        <end position="178"/>
    </location>
</feature>
<dbReference type="SUPFAM" id="SSF103481">
    <property type="entry name" value="Multidrug resistance efflux transporter EmrE"/>
    <property type="match status" value="1"/>
</dbReference>
<comment type="subcellular location">
    <subcellularLocation>
        <location evidence="1">Membrane</location>
        <topology evidence="1">Multi-pass membrane protein</topology>
    </subcellularLocation>
</comment>
<dbReference type="PANTHER" id="PTHR11132">
    <property type="entry name" value="SOLUTE CARRIER FAMILY 35"/>
    <property type="match status" value="1"/>
</dbReference>
<sequence>AAGGRVECVGASFGAAPSPDGGACVCRSAGPEESLLVRQVLVLLVIAGIFATIWKILASRGRRAQVLACAFVASLVLTQLGMKQLSAPPFLFRFPACVTVLHFLTVWAVCGCYWTAMGTPEKCLPRSMGSLRRYLTAIIPIACSLPLSVIFNNQAMIYVGAGVNAVIGTLAPVATALLSRLLGRRFARASWVGVAVACAGALVITSGEVRQVSAHQASPDSGGPAQDPALMGYGFLLSFTSVFCRSIKAVLQDRLLKPRSYGGEQVASQEQADADEKGPAALEPMHVWVLQAPPCALVAALCALGSAERPGQALRQLTPGVAGMIACTCASSVLLNLSGMMTVRELGASSTQIVGKLNIVITVALAVAFLGESLPAEVLAGSCVVLVGVGIFERGEASLEALEQRVRTTLPASRKALSA</sequence>
<evidence type="ECO:0000313" key="7">
    <source>
        <dbReference type="Proteomes" id="UP001189429"/>
    </source>
</evidence>
<feature type="transmembrane region" description="Helical" evidence="5">
    <location>
        <begin position="190"/>
        <end position="209"/>
    </location>
</feature>
<feature type="transmembrane region" description="Helical" evidence="5">
    <location>
        <begin position="64"/>
        <end position="80"/>
    </location>
</feature>
<evidence type="ECO:0000256" key="4">
    <source>
        <dbReference type="ARBA" id="ARBA00023136"/>
    </source>
</evidence>
<proteinExistence type="predicted"/>
<dbReference type="EMBL" id="CAUYUJ010017283">
    <property type="protein sequence ID" value="CAK0873474.1"/>
    <property type="molecule type" value="Genomic_DNA"/>
</dbReference>
<keyword evidence="2 5" id="KW-0812">Transmembrane</keyword>
<keyword evidence="7" id="KW-1185">Reference proteome</keyword>
<dbReference type="InterPro" id="IPR050186">
    <property type="entry name" value="TPT_transporter"/>
</dbReference>
<evidence type="ECO:0000256" key="1">
    <source>
        <dbReference type="ARBA" id="ARBA00004141"/>
    </source>
</evidence>
<accession>A0ABN9VK11</accession>
<comment type="caution">
    <text evidence="6">The sequence shown here is derived from an EMBL/GenBank/DDBJ whole genome shotgun (WGS) entry which is preliminary data.</text>
</comment>